<protein>
    <submittedName>
        <fullName evidence="1">Uncharacterized protein</fullName>
    </submittedName>
</protein>
<reference evidence="1 2" key="1">
    <citation type="submission" date="2019-04" db="EMBL/GenBank/DDBJ databases">
        <title>Genome sequencing of Clostridium botulinum Groups I-IV and Clostridium butyricum.</title>
        <authorList>
            <person name="Brunt J."/>
            <person name="Van Vliet A.H.M."/>
            <person name="Stringer S.C."/>
            <person name="Carter A.T."/>
            <person name="Peck M.W."/>
        </authorList>
    </citation>
    <scope>NUCLEOTIDE SEQUENCE [LARGE SCALE GENOMIC DNA]</scope>
    <source>
        <strain evidence="1 2">IFR 18/037</strain>
    </source>
</reference>
<gene>
    <name evidence="1" type="ORF">FC794_15760</name>
</gene>
<dbReference type="EMBL" id="SWOY01000007">
    <property type="protein sequence ID" value="NFG18206.1"/>
    <property type="molecule type" value="Genomic_DNA"/>
</dbReference>
<dbReference type="RefSeq" id="WP_012705016.1">
    <property type="nucleotide sequence ID" value="NZ_CP013296.1"/>
</dbReference>
<proteinExistence type="predicted"/>
<dbReference type="Pfam" id="PF12788">
    <property type="entry name" value="YmaF"/>
    <property type="match status" value="1"/>
</dbReference>
<dbReference type="AlphaFoldDB" id="A0A6B3ZWY7"/>
<evidence type="ECO:0000313" key="1">
    <source>
        <dbReference type="EMBL" id="NFG18206.1"/>
    </source>
</evidence>
<comment type="caution">
    <text evidence="1">The sequence shown here is derived from an EMBL/GenBank/DDBJ whole genome shotgun (WGS) entry which is preliminary data.</text>
</comment>
<sequence length="62" mass="6994">MSNCEKMQTHVHEFLDSTRLAEIQTEPHNHRFAGVSGQAIRRGSSHEFIFATLINSPISQEA</sequence>
<accession>A0A6B3ZWY7</accession>
<name>A0A6B3ZWY7_CLOBO</name>
<evidence type="ECO:0000313" key="2">
    <source>
        <dbReference type="Proteomes" id="UP000478995"/>
    </source>
</evidence>
<organism evidence="1 2">
    <name type="scientific">Clostridium botulinum</name>
    <dbReference type="NCBI Taxonomy" id="1491"/>
    <lineage>
        <taxon>Bacteria</taxon>
        <taxon>Bacillati</taxon>
        <taxon>Bacillota</taxon>
        <taxon>Clostridia</taxon>
        <taxon>Eubacteriales</taxon>
        <taxon>Clostridiaceae</taxon>
        <taxon>Clostridium</taxon>
    </lineage>
</organism>
<dbReference type="InterPro" id="IPR024307">
    <property type="entry name" value="YmaF"/>
</dbReference>
<dbReference type="Proteomes" id="UP000478995">
    <property type="component" value="Unassembled WGS sequence"/>
</dbReference>